<dbReference type="RefSeq" id="WP_342809950.1">
    <property type="nucleotide sequence ID" value="NZ_JAOPJZ010000019.1"/>
</dbReference>
<proteinExistence type="predicted"/>
<evidence type="ECO:0000256" key="1">
    <source>
        <dbReference type="SAM" id="MobiDB-lite"/>
    </source>
</evidence>
<feature type="region of interest" description="Disordered" evidence="1">
    <location>
        <begin position="88"/>
        <end position="107"/>
    </location>
</feature>
<evidence type="ECO:0000313" key="2">
    <source>
        <dbReference type="EMBL" id="MCU4753639.1"/>
    </source>
</evidence>
<protein>
    <submittedName>
        <fullName evidence="2">Uncharacterized protein</fullName>
    </submittedName>
</protein>
<reference evidence="2 3" key="1">
    <citation type="submission" date="2022-09" db="EMBL/GenBank/DDBJ databases">
        <title>Enrichment on poylsaccharides allowed isolation of novel metabolic and taxonomic groups of Haloarchaea.</title>
        <authorList>
            <person name="Sorokin D.Y."/>
            <person name="Elcheninov A.G."/>
            <person name="Khizhniak T.V."/>
            <person name="Kolganova T.V."/>
            <person name="Kublanov I.V."/>
        </authorList>
    </citation>
    <scope>NUCLEOTIDE SEQUENCE [LARGE SCALE GENOMIC DNA]</scope>
    <source>
        <strain evidence="2 3">AArc-curdl1</strain>
    </source>
</reference>
<dbReference type="EMBL" id="JAOPJZ010000019">
    <property type="protein sequence ID" value="MCU4753639.1"/>
    <property type="molecule type" value="Genomic_DNA"/>
</dbReference>
<keyword evidence="3" id="KW-1185">Reference proteome</keyword>
<sequence length="194" mass="20197">MSITVDIDANQNIRVTHETIEARPPDRLDVTAEGVITMTPELLGAFEGASLKPARIDITVDETRTIDTDLQSEASLRLESVDVEVETPGIGDLSPMDEQSTGNLDSSASPPGVIAFAVEGTISGVSSDTVDSIIAGSSRLESLTFDVESQVVSDGGSGTDALLRITLFGFGIVVQRNGIIDVGTHAAGTEIGVL</sequence>
<accession>A0AAP3E8W9</accession>
<comment type="caution">
    <text evidence="2">The sequence shown here is derived from an EMBL/GenBank/DDBJ whole genome shotgun (WGS) entry which is preliminary data.</text>
</comment>
<gene>
    <name evidence="2" type="ORF">OB919_16890</name>
</gene>
<dbReference type="AlphaFoldDB" id="A0AAP3E8W9"/>
<feature type="compositionally biased region" description="Polar residues" evidence="1">
    <location>
        <begin position="97"/>
        <end position="107"/>
    </location>
</feature>
<name>A0AAP3E8W9_9EURY</name>
<dbReference type="Proteomes" id="UP001321047">
    <property type="component" value="Unassembled WGS sequence"/>
</dbReference>
<evidence type="ECO:0000313" key="3">
    <source>
        <dbReference type="Proteomes" id="UP001321047"/>
    </source>
</evidence>
<organism evidence="2 3">
    <name type="scientific">Natronosalvus hydrolyticus</name>
    <dbReference type="NCBI Taxonomy" id="2979988"/>
    <lineage>
        <taxon>Archaea</taxon>
        <taxon>Methanobacteriati</taxon>
        <taxon>Methanobacteriota</taxon>
        <taxon>Stenosarchaea group</taxon>
        <taxon>Halobacteria</taxon>
        <taxon>Halobacteriales</taxon>
        <taxon>Natrialbaceae</taxon>
        <taxon>Natronosalvus</taxon>
    </lineage>
</organism>